<keyword evidence="15" id="KW-1185">Reference proteome</keyword>
<dbReference type="InterPro" id="IPR044063">
    <property type="entry name" value="ZF_RING_GID"/>
</dbReference>
<dbReference type="InterPro" id="IPR006594">
    <property type="entry name" value="LisH"/>
</dbReference>
<keyword evidence="5 10" id="KW-0863">Zinc-finger</keyword>
<dbReference type="InterPro" id="IPR006595">
    <property type="entry name" value="CTLH_C"/>
</dbReference>
<dbReference type="InterPro" id="IPR027370">
    <property type="entry name" value="Znf-RING_euk"/>
</dbReference>
<evidence type="ECO:0000256" key="9">
    <source>
        <dbReference type="ARBA" id="ARBA00080744"/>
    </source>
</evidence>
<evidence type="ECO:0000256" key="10">
    <source>
        <dbReference type="PROSITE-ProRule" id="PRU01215"/>
    </source>
</evidence>
<evidence type="ECO:0000256" key="11">
    <source>
        <dbReference type="SAM" id="MobiDB-lite"/>
    </source>
</evidence>
<dbReference type="InterPro" id="IPR045098">
    <property type="entry name" value="Fyv10_fam"/>
</dbReference>
<evidence type="ECO:0000256" key="8">
    <source>
        <dbReference type="ARBA" id="ARBA00075398"/>
    </source>
</evidence>
<dbReference type="OrthoDB" id="1933281at2759"/>
<evidence type="ECO:0000256" key="1">
    <source>
        <dbReference type="ARBA" id="ARBA00002343"/>
    </source>
</evidence>
<gene>
    <name evidence="14" type="ORF">NA57DRAFT_69170</name>
</gene>
<dbReference type="EMBL" id="ML978138">
    <property type="protein sequence ID" value="KAF2093409.1"/>
    <property type="molecule type" value="Genomic_DNA"/>
</dbReference>
<dbReference type="InterPro" id="IPR013083">
    <property type="entry name" value="Znf_RING/FYVE/PHD"/>
</dbReference>
<comment type="subcellular location">
    <subcellularLocation>
        <location evidence="2">Cytoplasm</location>
    </subcellularLocation>
</comment>
<dbReference type="AlphaFoldDB" id="A0A9P4I6M7"/>
<name>A0A9P4I6M7_9PEZI</name>
<evidence type="ECO:0000256" key="5">
    <source>
        <dbReference type="ARBA" id="ARBA00022771"/>
    </source>
</evidence>
<keyword evidence="4" id="KW-0479">Metal-binding</keyword>
<sequence length="434" mass="48386">MDELLAEQRRLEKDGSFKTAIKDVDKTLELLQAARDAIAADPSSAAITLAKLQTPVQQAFEGINNDLKKINKAQKSYDKAFSKKFDQKKAVPMPPNDPLAPHTSLINRAIAMHLLREGQFGVASTFIEEANAHPPSISSTRSFDLHQQQAWEQDFADGTLKSEVLQRQFSDMYYILHELRTNENLQPAIEWARKNAATLESRGSNLEFELCRLQFVVLFSGGTSGPPDADMDMDTDDDPSATQKTPPNPLDGPLRAWAYARSSFPAFQIRYQKEIQQLACGMSFYPNLTDSPYVSLFANGSAWEDVATSFTREFCSLLGLSADSPLYVAATAGAIALPKMKKYYEMKAKHKTEWSTVVEMPVEVPLPPSYYFHPIFVCPVSREQATDANPPMMMPCGHVILQESLANTSKGARFKCPYCPSESHPRDARKVFLA</sequence>
<dbReference type="PROSITE" id="PS51867">
    <property type="entry name" value="ZF_RING_GID"/>
    <property type="match status" value="1"/>
</dbReference>
<dbReference type="PROSITE" id="PS50896">
    <property type="entry name" value="LISH"/>
    <property type="match status" value="1"/>
</dbReference>
<dbReference type="InterPro" id="IPR024964">
    <property type="entry name" value="CTLH/CRA"/>
</dbReference>
<dbReference type="InterPro" id="IPR037683">
    <property type="entry name" value="Rmd5_dRing"/>
</dbReference>
<dbReference type="Pfam" id="PF13445">
    <property type="entry name" value="zf-RING_UBOX"/>
    <property type="match status" value="1"/>
</dbReference>
<dbReference type="GO" id="GO:0043161">
    <property type="term" value="P:proteasome-mediated ubiquitin-dependent protein catabolic process"/>
    <property type="evidence" value="ECO:0007669"/>
    <property type="project" value="InterPro"/>
</dbReference>
<evidence type="ECO:0000256" key="6">
    <source>
        <dbReference type="ARBA" id="ARBA00022833"/>
    </source>
</evidence>
<dbReference type="GO" id="GO:0005634">
    <property type="term" value="C:nucleus"/>
    <property type="evidence" value="ECO:0007669"/>
    <property type="project" value="TreeGrafter"/>
</dbReference>
<evidence type="ECO:0000256" key="7">
    <source>
        <dbReference type="ARBA" id="ARBA00061136"/>
    </source>
</evidence>
<feature type="domain" description="RING-Gid-type" evidence="13">
    <location>
        <begin position="378"/>
        <end position="419"/>
    </location>
</feature>
<evidence type="ECO:0000256" key="4">
    <source>
        <dbReference type="ARBA" id="ARBA00022723"/>
    </source>
</evidence>
<dbReference type="PANTHER" id="PTHR12170:SF3">
    <property type="entry name" value="GH10162P"/>
    <property type="match status" value="1"/>
</dbReference>
<dbReference type="CDD" id="cd16652">
    <property type="entry name" value="dRING_Rmd5p-like"/>
    <property type="match status" value="1"/>
</dbReference>
<keyword evidence="6" id="KW-0862">Zinc</keyword>
<accession>A0A9P4I6M7</accession>
<reference evidence="14" key="1">
    <citation type="journal article" date="2020" name="Stud. Mycol.">
        <title>101 Dothideomycetes genomes: a test case for predicting lifestyles and emergence of pathogens.</title>
        <authorList>
            <person name="Haridas S."/>
            <person name="Albert R."/>
            <person name="Binder M."/>
            <person name="Bloem J."/>
            <person name="Labutti K."/>
            <person name="Salamov A."/>
            <person name="Andreopoulos B."/>
            <person name="Baker S."/>
            <person name="Barry K."/>
            <person name="Bills G."/>
            <person name="Bluhm B."/>
            <person name="Cannon C."/>
            <person name="Castanera R."/>
            <person name="Culley D."/>
            <person name="Daum C."/>
            <person name="Ezra D."/>
            <person name="Gonzalez J."/>
            <person name="Henrissat B."/>
            <person name="Kuo A."/>
            <person name="Liang C."/>
            <person name="Lipzen A."/>
            <person name="Lutzoni F."/>
            <person name="Magnuson J."/>
            <person name="Mondo S."/>
            <person name="Nolan M."/>
            <person name="Ohm R."/>
            <person name="Pangilinan J."/>
            <person name="Park H.-J."/>
            <person name="Ramirez L."/>
            <person name="Alfaro M."/>
            <person name="Sun H."/>
            <person name="Tritt A."/>
            <person name="Yoshinaga Y."/>
            <person name="Zwiers L.-H."/>
            <person name="Turgeon B."/>
            <person name="Goodwin S."/>
            <person name="Spatafora J."/>
            <person name="Crous P."/>
            <person name="Grigoriev I."/>
        </authorList>
    </citation>
    <scope>NUCLEOTIDE SEQUENCE</scope>
    <source>
        <strain evidence="14">CBS 133067</strain>
    </source>
</reference>
<dbReference type="PANTHER" id="PTHR12170">
    <property type="entry name" value="MACROPHAGE ERYTHROBLAST ATTACHER-RELATED"/>
    <property type="match status" value="1"/>
</dbReference>
<feature type="compositionally biased region" description="Acidic residues" evidence="11">
    <location>
        <begin position="229"/>
        <end position="239"/>
    </location>
</feature>
<keyword evidence="3" id="KW-0963">Cytoplasm</keyword>
<evidence type="ECO:0000313" key="15">
    <source>
        <dbReference type="Proteomes" id="UP000799772"/>
    </source>
</evidence>
<dbReference type="PROSITE" id="PS50897">
    <property type="entry name" value="CTLH"/>
    <property type="match status" value="1"/>
</dbReference>
<dbReference type="GO" id="GO:0034657">
    <property type="term" value="C:GID complex"/>
    <property type="evidence" value="ECO:0007669"/>
    <property type="project" value="TreeGrafter"/>
</dbReference>
<dbReference type="Pfam" id="PF10607">
    <property type="entry name" value="CTLH"/>
    <property type="match status" value="1"/>
</dbReference>
<comment type="caution">
    <text evidence="14">The sequence shown here is derived from an EMBL/GenBank/DDBJ whole genome shotgun (WGS) entry which is preliminary data.</text>
</comment>
<dbReference type="GO" id="GO:0008270">
    <property type="term" value="F:zinc ion binding"/>
    <property type="evidence" value="ECO:0007669"/>
    <property type="project" value="UniProtKB-KW"/>
</dbReference>
<protein>
    <recommendedName>
        <fullName evidence="9">GID complex catalytic subunit 2</fullName>
    </recommendedName>
    <alternativeName>
        <fullName evidence="8">Glucose-induced degradation protein 2</fullName>
    </alternativeName>
</protein>
<feature type="zinc finger region" description="RING-Gid-type" evidence="10">
    <location>
        <begin position="378"/>
        <end position="419"/>
    </location>
</feature>
<organism evidence="14 15">
    <name type="scientific">Rhizodiscina lignyota</name>
    <dbReference type="NCBI Taxonomy" id="1504668"/>
    <lineage>
        <taxon>Eukaryota</taxon>
        <taxon>Fungi</taxon>
        <taxon>Dikarya</taxon>
        <taxon>Ascomycota</taxon>
        <taxon>Pezizomycotina</taxon>
        <taxon>Dothideomycetes</taxon>
        <taxon>Pleosporomycetidae</taxon>
        <taxon>Aulographales</taxon>
        <taxon>Rhizodiscinaceae</taxon>
        <taxon>Rhizodiscina</taxon>
    </lineage>
</organism>
<evidence type="ECO:0000259" key="13">
    <source>
        <dbReference type="PROSITE" id="PS51867"/>
    </source>
</evidence>
<dbReference type="Gene3D" id="3.30.40.10">
    <property type="entry name" value="Zinc/RING finger domain, C3HC4 (zinc finger)"/>
    <property type="match status" value="1"/>
</dbReference>
<comment type="function">
    <text evidence="1">Involved in the proteasome-dependent degradation of fructose-1,6-bisphosphatase.</text>
</comment>
<comment type="similarity">
    <text evidence="7">Belongs to the RMD5/GID2 family.</text>
</comment>
<evidence type="ECO:0000259" key="12">
    <source>
        <dbReference type="PROSITE" id="PS50897"/>
    </source>
</evidence>
<evidence type="ECO:0000256" key="3">
    <source>
        <dbReference type="ARBA" id="ARBA00022490"/>
    </source>
</evidence>
<dbReference type="GO" id="GO:0061630">
    <property type="term" value="F:ubiquitin protein ligase activity"/>
    <property type="evidence" value="ECO:0007669"/>
    <property type="project" value="InterPro"/>
</dbReference>
<proteinExistence type="inferred from homology"/>
<dbReference type="FunFam" id="3.30.40.10:FF:000143">
    <property type="entry name" value="Regulator of gluconeogenesis Rmd5"/>
    <property type="match status" value="1"/>
</dbReference>
<dbReference type="GO" id="GO:0005737">
    <property type="term" value="C:cytoplasm"/>
    <property type="evidence" value="ECO:0007669"/>
    <property type="project" value="UniProtKB-SubCell"/>
</dbReference>
<dbReference type="Proteomes" id="UP000799772">
    <property type="component" value="Unassembled WGS sequence"/>
</dbReference>
<feature type="domain" description="CTLH" evidence="12">
    <location>
        <begin position="168"/>
        <end position="226"/>
    </location>
</feature>
<evidence type="ECO:0000313" key="14">
    <source>
        <dbReference type="EMBL" id="KAF2093409.1"/>
    </source>
</evidence>
<feature type="region of interest" description="Disordered" evidence="11">
    <location>
        <begin position="224"/>
        <end position="250"/>
    </location>
</feature>
<dbReference type="SUPFAM" id="SSF57850">
    <property type="entry name" value="RING/U-box"/>
    <property type="match status" value="1"/>
</dbReference>
<evidence type="ECO:0000256" key="2">
    <source>
        <dbReference type="ARBA" id="ARBA00004496"/>
    </source>
</evidence>